<dbReference type="Pfam" id="PF00646">
    <property type="entry name" value="F-box"/>
    <property type="match status" value="1"/>
</dbReference>
<dbReference type="EMBL" id="DS547098">
    <property type="protein sequence ID" value="EDR09920.1"/>
    <property type="molecule type" value="Genomic_DNA"/>
</dbReference>
<feature type="domain" description="F-box" evidence="1">
    <location>
        <begin position="1"/>
        <end position="37"/>
    </location>
</feature>
<dbReference type="AlphaFoldDB" id="B0D6C1"/>
<dbReference type="OrthoDB" id="3054030at2759"/>
<keyword evidence="3" id="KW-1185">Reference proteome</keyword>
<evidence type="ECO:0000313" key="3">
    <source>
        <dbReference type="Proteomes" id="UP000001194"/>
    </source>
</evidence>
<name>B0D6C1_LACBS</name>
<dbReference type="GeneID" id="6075119"/>
<dbReference type="KEGG" id="lbc:LACBIDRAFT_325819"/>
<dbReference type="HOGENOM" id="CLU_027004_0_0_1"/>
<dbReference type="CDD" id="cd09917">
    <property type="entry name" value="F-box_SF"/>
    <property type="match status" value="1"/>
</dbReference>
<reference evidence="2 3" key="1">
    <citation type="journal article" date="2008" name="Nature">
        <title>The genome of Laccaria bicolor provides insights into mycorrhizal symbiosis.</title>
        <authorList>
            <person name="Martin F."/>
            <person name="Aerts A."/>
            <person name="Ahren D."/>
            <person name="Brun A."/>
            <person name="Danchin E.G.J."/>
            <person name="Duchaussoy F."/>
            <person name="Gibon J."/>
            <person name="Kohler A."/>
            <person name="Lindquist E."/>
            <person name="Pereda V."/>
            <person name="Salamov A."/>
            <person name="Shapiro H.J."/>
            <person name="Wuyts J."/>
            <person name="Blaudez D."/>
            <person name="Buee M."/>
            <person name="Brokstein P."/>
            <person name="Canbaeck B."/>
            <person name="Cohen D."/>
            <person name="Courty P.E."/>
            <person name="Coutinho P.M."/>
            <person name="Delaruelle C."/>
            <person name="Detter J.C."/>
            <person name="Deveau A."/>
            <person name="DiFazio S."/>
            <person name="Duplessis S."/>
            <person name="Fraissinet-Tachet L."/>
            <person name="Lucic E."/>
            <person name="Frey-Klett P."/>
            <person name="Fourrey C."/>
            <person name="Feussner I."/>
            <person name="Gay G."/>
            <person name="Grimwood J."/>
            <person name="Hoegger P.J."/>
            <person name="Jain P."/>
            <person name="Kilaru S."/>
            <person name="Labbe J."/>
            <person name="Lin Y.C."/>
            <person name="Legue V."/>
            <person name="Le Tacon F."/>
            <person name="Marmeisse R."/>
            <person name="Melayah D."/>
            <person name="Montanini B."/>
            <person name="Muratet M."/>
            <person name="Nehls U."/>
            <person name="Niculita-Hirzel H."/>
            <person name="Oudot-Le Secq M.P."/>
            <person name="Peter M."/>
            <person name="Quesneville H."/>
            <person name="Rajashekar B."/>
            <person name="Reich M."/>
            <person name="Rouhier N."/>
            <person name="Schmutz J."/>
            <person name="Yin T."/>
            <person name="Chalot M."/>
            <person name="Henrissat B."/>
            <person name="Kuees U."/>
            <person name="Lucas S."/>
            <person name="Van de Peer Y."/>
            <person name="Podila G.K."/>
            <person name="Polle A."/>
            <person name="Pukkila P.J."/>
            <person name="Richardson P.M."/>
            <person name="Rouze P."/>
            <person name="Sanders I.R."/>
            <person name="Stajich J.E."/>
            <person name="Tunlid A."/>
            <person name="Tuskan G."/>
            <person name="Grigoriev I.V."/>
        </authorList>
    </citation>
    <scope>NUCLEOTIDE SEQUENCE [LARGE SCALE GENOMIC DNA]</scope>
    <source>
        <strain evidence="3">S238N-H82 / ATCC MYA-4686</strain>
    </source>
</reference>
<proteinExistence type="predicted"/>
<dbReference type="InterPro" id="IPR001810">
    <property type="entry name" value="F-box_dom"/>
</dbReference>
<dbReference type="RefSeq" id="XP_001879305.1">
    <property type="nucleotide sequence ID" value="XM_001879270.1"/>
</dbReference>
<dbReference type="Proteomes" id="UP000001194">
    <property type="component" value="Unassembled WGS sequence"/>
</dbReference>
<dbReference type="SUPFAM" id="SSF81383">
    <property type="entry name" value="F-box domain"/>
    <property type="match status" value="1"/>
</dbReference>
<dbReference type="PROSITE" id="PS50181">
    <property type="entry name" value="FBOX"/>
    <property type="match status" value="1"/>
</dbReference>
<dbReference type="SMART" id="SM00256">
    <property type="entry name" value="FBOX"/>
    <property type="match status" value="1"/>
</dbReference>
<dbReference type="InterPro" id="IPR036047">
    <property type="entry name" value="F-box-like_dom_sf"/>
</dbReference>
<evidence type="ECO:0000259" key="1">
    <source>
        <dbReference type="PROSITE" id="PS50181"/>
    </source>
</evidence>
<accession>B0D6C1</accession>
<gene>
    <name evidence="2" type="ORF">LACBIDRAFT_325819</name>
</gene>
<organism evidence="3">
    <name type="scientific">Laccaria bicolor (strain S238N-H82 / ATCC MYA-4686)</name>
    <name type="common">Bicoloured deceiver</name>
    <name type="synonym">Laccaria laccata var. bicolor</name>
    <dbReference type="NCBI Taxonomy" id="486041"/>
    <lineage>
        <taxon>Eukaryota</taxon>
        <taxon>Fungi</taxon>
        <taxon>Dikarya</taxon>
        <taxon>Basidiomycota</taxon>
        <taxon>Agaricomycotina</taxon>
        <taxon>Agaricomycetes</taxon>
        <taxon>Agaricomycetidae</taxon>
        <taxon>Agaricales</taxon>
        <taxon>Agaricineae</taxon>
        <taxon>Hydnangiaceae</taxon>
        <taxon>Laccaria</taxon>
    </lineage>
</organism>
<sequence>MNGLLDLPVEIILAIVDRVPPNSLFTLSLTCRLLNYLSTSALLEHCGIRDPTNCTFDIYTTVEGQADALSALQAGLHIQQMKFLRCNLRPTGYYPQWEWPAAKLIRRLHRLMLRLASIDEVVLSFNMRGMIVPHDIHLRSGVIILQELLNTVITKCKILRLMSAGSFFGNSYLFNQPDSGSSITQRLQRFVNRNDSPDWQYTRNISTGTRPFLTCPPAALQQIALSRMEIDALSLFTPPCSSWTFTVLRQSQITSLTVNLKWPTSRSTQAERSLIFSRLAEALQPSLKFLFLKGVTHLLDALSFIAQLPLLETFGVLPWTWKASIDEGSTITSFPLVLSMETISAPADLVFYMFSRPLIVPRLRIIFLAFSIKKVGGLEDITTTATSIARLRESVGPSVKLLMLFHLGSVPSLEESLCDGIRPVCPIWEQEFSRFTTLSLNGLTALLDSPDTFRVILGVLTLFSKLEELRIELRTNYETGPPIPINLKTWMVEAILDRSPNVTSISCNGTAQRIIPRQMRLAPIILRDWISHVHLGSISEHALPFPTEILRPTLALAPENDPLGLQHRWPRENRVVGCHDTSQEIAGESMIAHLPFMYMWAKLLVARRVMPVKQPVVALNGVRTLFSLNHNITMVLATRARLYERGVTTIVLLKPSHWCLADDS</sequence>
<evidence type="ECO:0000313" key="2">
    <source>
        <dbReference type="EMBL" id="EDR09920.1"/>
    </source>
</evidence>
<dbReference type="InParanoid" id="B0D6C1"/>
<protein>
    <submittedName>
        <fullName evidence="2">Predicted protein</fullName>
    </submittedName>
</protein>